<name>A0A8H4JEL3_9HYPO</name>
<accession>A0A8H4JEL3</accession>
<dbReference type="Proteomes" id="UP000605986">
    <property type="component" value="Unassembled WGS sequence"/>
</dbReference>
<comment type="caution">
    <text evidence="1">The sequence shown here is derived from an EMBL/GenBank/DDBJ whole genome shotgun (WGS) entry which is preliminary data.</text>
</comment>
<proteinExistence type="predicted"/>
<sequence>MAVQVLRNTIDPRSDSTESYALNIGTLDSKRMGLRNLMAMAVSEEGVSPSMLVHAAATVWGGLNPATYRLAHPGESALGVVAPYCCVLLDMIRDPLEFARKGTSGYLLSIWRGAVPMLPRDPNTSLVSGYNDANSQPFELTSSFEPAEEANQKLFSSMIITFEPHVNQPTCGVFCAWYSGFLVAEIHPDNIVNGLLRCSDATVAAPGSPGKTMRRSKRPRQIITLSKADLLRVKQFTVADGLAAVIKPIDDAAWLIFAAGCSARIPDIIIRECTDELLDIEDAKEKSCAGEIVILKMLGRNDS</sequence>
<gene>
    <name evidence="1" type="ORF">F53441_14306</name>
</gene>
<evidence type="ECO:0000313" key="2">
    <source>
        <dbReference type="Proteomes" id="UP000605986"/>
    </source>
</evidence>
<keyword evidence="2" id="KW-1185">Reference proteome</keyword>
<dbReference type="OrthoDB" id="5415587at2759"/>
<evidence type="ECO:0000313" key="1">
    <source>
        <dbReference type="EMBL" id="KAF4422202.1"/>
    </source>
</evidence>
<dbReference type="AlphaFoldDB" id="A0A8H4JEL3"/>
<dbReference type="EMBL" id="JAADJG010001172">
    <property type="protein sequence ID" value="KAF4422202.1"/>
    <property type="molecule type" value="Genomic_DNA"/>
</dbReference>
<protein>
    <submittedName>
        <fullName evidence="1">Uncharacterized protein</fullName>
    </submittedName>
</protein>
<organism evidence="1 2">
    <name type="scientific">Fusarium austroafricanum</name>
    <dbReference type="NCBI Taxonomy" id="2364996"/>
    <lineage>
        <taxon>Eukaryota</taxon>
        <taxon>Fungi</taxon>
        <taxon>Dikarya</taxon>
        <taxon>Ascomycota</taxon>
        <taxon>Pezizomycotina</taxon>
        <taxon>Sordariomycetes</taxon>
        <taxon>Hypocreomycetidae</taxon>
        <taxon>Hypocreales</taxon>
        <taxon>Nectriaceae</taxon>
        <taxon>Fusarium</taxon>
        <taxon>Fusarium concolor species complex</taxon>
    </lineage>
</organism>
<reference evidence="1" key="1">
    <citation type="submission" date="2020-01" db="EMBL/GenBank/DDBJ databases">
        <title>Identification and distribution of gene clusters putatively required for synthesis of sphingolipid metabolism inhibitors in phylogenetically diverse species of the filamentous fungus Fusarium.</title>
        <authorList>
            <person name="Kim H.-S."/>
            <person name="Busman M."/>
            <person name="Brown D.W."/>
            <person name="Divon H."/>
            <person name="Uhlig S."/>
            <person name="Proctor R.H."/>
        </authorList>
    </citation>
    <scope>NUCLEOTIDE SEQUENCE</scope>
    <source>
        <strain evidence="1">NRRL 53441</strain>
    </source>
</reference>